<dbReference type="SUPFAM" id="SSF56300">
    <property type="entry name" value="Metallo-dependent phosphatases"/>
    <property type="match status" value="1"/>
</dbReference>
<dbReference type="GO" id="GO:0046872">
    <property type="term" value="F:metal ion binding"/>
    <property type="evidence" value="ECO:0007669"/>
    <property type="project" value="UniProtKB-KW"/>
</dbReference>
<protein>
    <recommendedName>
        <fullName evidence="2">Phosphoesterase</fullName>
        <ecNumber evidence="2">3.1.4.-</ecNumber>
    </recommendedName>
</protein>
<dbReference type="RefSeq" id="WP_135870817.1">
    <property type="nucleotide sequence ID" value="NZ_SRSC01000003.1"/>
</dbReference>
<dbReference type="GO" id="GO:0016787">
    <property type="term" value="F:hydrolase activity"/>
    <property type="evidence" value="ECO:0007669"/>
    <property type="project" value="UniProtKB-UniRule"/>
</dbReference>
<comment type="caution">
    <text evidence="4">The sequence shown here is derived from an EMBL/GenBank/DDBJ whole genome shotgun (WGS) entry which is preliminary data.</text>
</comment>
<keyword evidence="2" id="KW-0479">Metal-binding</keyword>
<comment type="cofactor">
    <cofactor evidence="2">
        <name>a divalent metal cation</name>
        <dbReference type="ChEBI" id="CHEBI:60240"/>
    </cofactor>
</comment>
<organism evidence="4 5">
    <name type="scientific">Geomonas terrae</name>
    <dbReference type="NCBI Taxonomy" id="2562681"/>
    <lineage>
        <taxon>Bacteria</taxon>
        <taxon>Pseudomonadati</taxon>
        <taxon>Thermodesulfobacteriota</taxon>
        <taxon>Desulfuromonadia</taxon>
        <taxon>Geobacterales</taxon>
        <taxon>Geobacteraceae</taxon>
        <taxon>Geomonas</taxon>
    </lineage>
</organism>
<name>A0A4S1CDN7_9BACT</name>
<evidence type="ECO:0000259" key="3">
    <source>
        <dbReference type="Pfam" id="PF12850"/>
    </source>
</evidence>
<comment type="similarity">
    <text evidence="1 2">Belongs to the metallophosphoesterase superfamily. YfcE family.</text>
</comment>
<dbReference type="InterPro" id="IPR000979">
    <property type="entry name" value="Phosphodiesterase_MJ0936/Vps29"/>
</dbReference>
<dbReference type="Gene3D" id="3.60.21.10">
    <property type="match status" value="1"/>
</dbReference>
<sequence length="154" mass="16438">MRVLVISDSHGNYAHAFKAHQQAGPVDHIVHLGDGCEDARLMEEVLAVPVHRVAGNCDMDRRVPAELTLEFGACRILVTHGYRQQVKSGLKQLIDQGTKVGASVVLYGHTHQAAVESAQGMLLVNPGALKEGLPGSYAIVTVDGATAHAEIFPL</sequence>
<evidence type="ECO:0000313" key="5">
    <source>
        <dbReference type="Proteomes" id="UP000306416"/>
    </source>
</evidence>
<evidence type="ECO:0000256" key="2">
    <source>
        <dbReference type="RuleBase" id="RU362039"/>
    </source>
</evidence>
<gene>
    <name evidence="4" type="ORF">E4633_13350</name>
</gene>
<dbReference type="PANTHER" id="PTHR11124">
    <property type="entry name" value="VACUOLAR SORTING PROTEIN VPS29"/>
    <property type="match status" value="1"/>
</dbReference>
<dbReference type="EC" id="3.1.4.-" evidence="2"/>
<dbReference type="InterPro" id="IPR029052">
    <property type="entry name" value="Metallo-depent_PP-like"/>
</dbReference>
<dbReference type="InterPro" id="IPR024654">
    <property type="entry name" value="Calcineurin-like_PHP_lpxH"/>
</dbReference>
<dbReference type="EMBL" id="SRSC01000003">
    <property type="protein sequence ID" value="TGU71323.1"/>
    <property type="molecule type" value="Genomic_DNA"/>
</dbReference>
<dbReference type="Pfam" id="PF12850">
    <property type="entry name" value="Metallophos_2"/>
    <property type="match status" value="1"/>
</dbReference>
<feature type="domain" description="Calcineurin-like phosphoesterase" evidence="3">
    <location>
        <begin position="1"/>
        <end position="143"/>
    </location>
</feature>
<evidence type="ECO:0000256" key="1">
    <source>
        <dbReference type="ARBA" id="ARBA00008950"/>
    </source>
</evidence>
<evidence type="ECO:0000313" key="4">
    <source>
        <dbReference type="EMBL" id="TGU71323.1"/>
    </source>
</evidence>
<keyword evidence="5" id="KW-1185">Reference proteome</keyword>
<proteinExistence type="inferred from homology"/>
<reference evidence="4 5" key="1">
    <citation type="submission" date="2019-04" db="EMBL/GenBank/DDBJ databases">
        <title>Geobacter oryzae sp. nov., ferric-reducing bacteria isolated from paddy soil.</title>
        <authorList>
            <person name="Xu Z."/>
            <person name="Masuda Y."/>
            <person name="Itoh H."/>
            <person name="Senoo K."/>
        </authorList>
    </citation>
    <scope>NUCLEOTIDE SEQUENCE [LARGE SCALE GENOMIC DNA]</scope>
    <source>
        <strain evidence="4 5">Red111</strain>
    </source>
</reference>
<dbReference type="NCBIfam" id="TIGR00040">
    <property type="entry name" value="yfcE"/>
    <property type="match status" value="1"/>
</dbReference>
<accession>A0A4S1CDN7</accession>
<dbReference type="AlphaFoldDB" id="A0A4S1CDN7"/>
<dbReference type="Proteomes" id="UP000306416">
    <property type="component" value="Unassembled WGS sequence"/>
</dbReference>